<evidence type="ECO:0000256" key="1">
    <source>
        <dbReference type="SAM" id="MobiDB-lite"/>
    </source>
</evidence>
<dbReference type="EMBL" id="ADBL01000439">
    <property type="status" value="NOT_ANNOTATED_CDS"/>
    <property type="molecule type" value="Genomic_DNA"/>
</dbReference>
<dbReference type="EnsemblFungi" id="MAPG_01792T0">
    <property type="protein sequence ID" value="MAPG_01792T0"/>
    <property type="gene ID" value="MAPG_01792"/>
</dbReference>
<dbReference type="EMBL" id="GL876966">
    <property type="protein sequence ID" value="KLU82723.1"/>
    <property type="molecule type" value="Genomic_DNA"/>
</dbReference>
<accession>A0A0C4DPM3</accession>
<dbReference type="Proteomes" id="UP000011715">
    <property type="component" value="Unassembled WGS sequence"/>
</dbReference>
<name>A0A0C4DPM3_MAGP6</name>
<protein>
    <submittedName>
        <fullName evidence="2 3">Uncharacterized protein</fullName>
    </submittedName>
</protein>
<organism evidence="3 4">
    <name type="scientific">Magnaporthiopsis poae (strain ATCC 64411 / 73-15)</name>
    <name type="common">Kentucky bluegrass fungus</name>
    <name type="synonym">Magnaporthe poae</name>
    <dbReference type="NCBI Taxonomy" id="644358"/>
    <lineage>
        <taxon>Eukaryota</taxon>
        <taxon>Fungi</taxon>
        <taxon>Dikarya</taxon>
        <taxon>Ascomycota</taxon>
        <taxon>Pezizomycotina</taxon>
        <taxon>Sordariomycetes</taxon>
        <taxon>Sordariomycetidae</taxon>
        <taxon>Magnaporthales</taxon>
        <taxon>Magnaporthaceae</taxon>
        <taxon>Magnaporthiopsis</taxon>
    </lineage>
</organism>
<feature type="region of interest" description="Disordered" evidence="1">
    <location>
        <begin position="37"/>
        <end position="77"/>
    </location>
</feature>
<reference evidence="2" key="3">
    <citation type="submission" date="2011-03" db="EMBL/GenBank/DDBJ databases">
        <title>Annotation of Magnaporthe poae ATCC 64411.</title>
        <authorList>
            <person name="Ma L.-J."/>
            <person name="Dead R."/>
            <person name="Young S.K."/>
            <person name="Zeng Q."/>
            <person name="Gargeya S."/>
            <person name="Fitzgerald M."/>
            <person name="Haas B."/>
            <person name="Abouelleil A."/>
            <person name="Alvarado L."/>
            <person name="Arachchi H.M."/>
            <person name="Berlin A."/>
            <person name="Brown A."/>
            <person name="Chapman S.B."/>
            <person name="Chen Z."/>
            <person name="Dunbar C."/>
            <person name="Freedman E."/>
            <person name="Gearin G."/>
            <person name="Gellesch M."/>
            <person name="Goldberg J."/>
            <person name="Griggs A."/>
            <person name="Gujja S."/>
            <person name="Heiman D."/>
            <person name="Howarth C."/>
            <person name="Larson L."/>
            <person name="Lui A."/>
            <person name="MacDonald P.J.P."/>
            <person name="Mehta T."/>
            <person name="Montmayeur A."/>
            <person name="Murphy C."/>
            <person name="Neiman D."/>
            <person name="Pearson M."/>
            <person name="Priest M."/>
            <person name="Roberts A."/>
            <person name="Saif S."/>
            <person name="Shea T."/>
            <person name="Shenoy N."/>
            <person name="Sisk P."/>
            <person name="Stolte C."/>
            <person name="Sykes S."/>
            <person name="Yandava C."/>
            <person name="Wortman J."/>
            <person name="Nusbaum C."/>
            <person name="Birren B."/>
        </authorList>
    </citation>
    <scope>NUCLEOTIDE SEQUENCE</scope>
    <source>
        <strain evidence="2">ATCC 64411</strain>
    </source>
</reference>
<gene>
    <name evidence="2" type="ORF">MAPG_01792</name>
</gene>
<reference evidence="2" key="2">
    <citation type="submission" date="2010-05" db="EMBL/GenBank/DDBJ databases">
        <title>The Genome Sequence of Magnaporthe poae strain ATCC 64411.</title>
        <authorList>
            <consortium name="The Broad Institute Genome Sequencing Platform"/>
            <consortium name="Broad Institute Genome Sequencing Center for Infectious Disease"/>
            <person name="Ma L.-J."/>
            <person name="Dead R."/>
            <person name="Young S."/>
            <person name="Zeng Q."/>
            <person name="Koehrsen M."/>
            <person name="Alvarado L."/>
            <person name="Berlin A."/>
            <person name="Chapman S.B."/>
            <person name="Chen Z."/>
            <person name="Freedman E."/>
            <person name="Gellesch M."/>
            <person name="Goldberg J."/>
            <person name="Griggs A."/>
            <person name="Gujja S."/>
            <person name="Heilman E.R."/>
            <person name="Heiman D."/>
            <person name="Hepburn T."/>
            <person name="Howarth C."/>
            <person name="Jen D."/>
            <person name="Larson L."/>
            <person name="Mehta T."/>
            <person name="Neiman D."/>
            <person name="Pearson M."/>
            <person name="Roberts A."/>
            <person name="Saif S."/>
            <person name="Shea T."/>
            <person name="Shenoy N."/>
            <person name="Sisk P."/>
            <person name="Stolte C."/>
            <person name="Sykes S."/>
            <person name="Walk T."/>
            <person name="White J."/>
            <person name="Yandava C."/>
            <person name="Haas B."/>
            <person name="Nusbaum C."/>
            <person name="Birren B."/>
        </authorList>
    </citation>
    <scope>NUCLEOTIDE SEQUENCE</scope>
    <source>
        <strain evidence="2">ATCC 64411</strain>
    </source>
</reference>
<evidence type="ECO:0000313" key="2">
    <source>
        <dbReference type="EMBL" id="KLU82723.1"/>
    </source>
</evidence>
<evidence type="ECO:0000313" key="4">
    <source>
        <dbReference type="Proteomes" id="UP000011715"/>
    </source>
</evidence>
<sequence>MCVCVCVQLTRREARLPCHVLGRPTAHDGCDIYHSTSTPRPRPALVADASFGPSTWGPGTRTETHGPEWGPAPPRPSFGEEECIPERAYISPKTSYSGKDRMIPVARILTEGEKNVHEPRNRERDGCHGLC</sequence>
<reference evidence="4" key="1">
    <citation type="submission" date="2010-05" db="EMBL/GenBank/DDBJ databases">
        <title>The genome sequence of Magnaporthe poae strain ATCC 64411.</title>
        <authorList>
            <person name="Ma L.-J."/>
            <person name="Dead R."/>
            <person name="Young S."/>
            <person name="Zeng Q."/>
            <person name="Koehrsen M."/>
            <person name="Alvarado L."/>
            <person name="Berlin A."/>
            <person name="Chapman S.B."/>
            <person name="Chen Z."/>
            <person name="Freedman E."/>
            <person name="Gellesch M."/>
            <person name="Goldberg J."/>
            <person name="Griggs A."/>
            <person name="Gujja S."/>
            <person name="Heilman E.R."/>
            <person name="Heiman D."/>
            <person name="Hepburn T."/>
            <person name="Howarth C."/>
            <person name="Jen D."/>
            <person name="Larson L."/>
            <person name="Mehta T."/>
            <person name="Neiman D."/>
            <person name="Pearson M."/>
            <person name="Roberts A."/>
            <person name="Saif S."/>
            <person name="Shea T."/>
            <person name="Shenoy N."/>
            <person name="Sisk P."/>
            <person name="Stolte C."/>
            <person name="Sykes S."/>
            <person name="Walk T."/>
            <person name="White J."/>
            <person name="Yandava C."/>
            <person name="Haas B."/>
            <person name="Nusbaum C."/>
            <person name="Birren B."/>
        </authorList>
    </citation>
    <scope>NUCLEOTIDE SEQUENCE [LARGE SCALE GENOMIC DNA]</scope>
    <source>
        <strain evidence="4">ATCC 64411 / 73-15</strain>
    </source>
</reference>
<keyword evidence="4" id="KW-1185">Reference proteome</keyword>
<dbReference type="VEuPathDB" id="FungiDB:MAPG_01792"/>
<reference evidence="3" key="4">
    <citation type="journal article" date="2015" name="G3 (Bethesda)">
        <title>Genome sequences of three phytopathogenic species of the Magnaporthaceae family of fungi.</title>
        <authorList>
            <person name="Okagaki L.H."/>
            <person name="Nunes C.C."/>
            <person name="Sailsbery J."/>
            <person name="Clay B."/>
            <person name="Brown D."/>
            <person name="John T."/>
            <person name="Oh Y."/>
            <person name="Young N."/>
            <person name="Fitzgerald M."/>
            <person name="Haas B.J."/>
            <person name="Zeng Q."/>
            <person name="Young S."/>
            <person name="Adiconis X."/>
            <person name="Fan L."/>
            <person name="Levin J.Z."/>
            <person name="Mitchell T.K."/>
            <person name="Okubara P.A."/>
            <person name="Farman M.L."/>
            <person name="Kohn L.M."/>
            <person name="Birren B."/>
            <person name="Ma L.-J."/>
            <person name="Dean R.A."/>
        </authorList>
    </citation>
    <scope>NUCLEOTIDE SEQUENCE</scope>
    <source>
        <strain evidence="3">ATCC 64411 / 73-15</strain>
    </source>
</reference>
<dbReference type="AlphaFoldDB" id="A0A0C4DPM3"/>
<reference evidence="3" key="5">
    <citation type="submission" date="2015-06" db="UniProtKB">
        <authorList>
            <consortium name="EnsemblFungi"/>
        </authorList>
    </citation>
    <scope>IDENTIFICATION</scope>
    <source>
        <strain evidence="3">ATCC 64411</strain>
    </source>
</reference>
<evidence type="ECO:0000313" key="3">
    <source>
        <dbReference type="EnsemblFungi" id="MAPG_01792T0"/>
    </source>
</evidence>
<proteinExistence type="predicted"/>